<feature type="region of interest" description="Disordered" evidence="1">
    <location>
        <begin position="78"/>
        <end position="98"/>
    </location>
</feature>
<name>A0A645BQW9_9ZZZZ</name>
<sequence>MQAETKERENAGLELAKAFTLTQICHAFQAMDENTWNRGDNANGWVANFDYCVQPQKVESYLGRAAFAKSAQKYRECKPPKNPVVMSNQPRKYGDLTE</sequence>
<gene>
    <name evidence="2" type="ORF">SDC9_114431</name>
</gene>
<dbReference type="EMBL" id="VSSQ01021735">
    <property type="protein sequence ID" value="MPM67508.1"/>
    <property type="molecule type" value="Genomic_DNA"/>
</dbReference>
<reference evidence="2" key="1">
    <citation type="submission" date="2019-08" db="EMBL/GenBank/DDBJ databases">
        <authorList>
            <person name="Kucharzyk K."/>
            <person name="Murdoch R.W."/>
            <person name="Higgins S."/>
            <person name="Loffler F."/>
        </authorList>
    </citation>
    <scope>NUCLEOTIDE SEQUENCE</scope>
</reference>
<organism evidence="2">
    <name type="scientific">bioreactor metagenome</name>
    <dbReference type="NCBI Taxonomy" id="1076179"/>
    <lineage>
        <taxon>unclassified sequences</taxon>
        <taxon>metagenomes</taxon>
        <taxon>ecological metagenomes</taxon>
    </lineage>
</organism>
<evidence type="ECO:0000256" key="1">
    <source>
        <dbReference type="SAM" id="MobiDB-lite"/>
    </source>
</evidence>
<dbReference type="AlphaFoldDB" id="A0A645BQW9"/>
<evidence type="ECO:0000313" key="2">
    <source>
        <dbReference type="EMBL" id="MPM67508.1"/>
    </source>
</evidence>
<protein>
    <submittedName>
        <fullName evidence="2">Uncharacterized protein</fullName>
    </submittedName>
</protein>
<proteinExistence type="predicted"/>
<comment type="caution">
    <text evidence="2">The sequence shown here is derived from an EMBL/GenBank/DDBJ whole genome shotgun (WGS) entry which is preliminary data.</text>
</comment>
<accession>A0A645BQW9</accession>